<dbReference type="Pfam" id="PF12706">
    <property type="entry name" value="Lactamase_B_2"/>
    <property type="match status" value="1"/>
</dbReference>
<dbReference type="OrthoDB" id="3204284at2"/>
<dbReference type="PANTHER" id="PTHR43546">
    <property type="entry name" value="UPF0173 METAL-DEPENDENT HYDROLASE MJ1163-RELATED"/>
    <property type="match status" value="1"/>
</dbReference>
<dbReference type="Proteomes" id="UP000238937">
    <property type="component" value="Unassembled WGS sequence"/>
</dbReference>
<keyword evidence="1" id="KW-0378">Hydrolase</keyword>
<sequence length="493" mass="56534">MKIQLIGHASLFVETQDCRVLMDPVFGDTFCDGLNATCPQREVFAEKIPEFDFLVISHQHLDHFDLPTLASLPNKKVDVLIPQDRTIENCLRQLGYSRIYPVRDFQKIKVGSTKMIPTRSEIPVPEYGMIFADESGVFWNAVDTLFAPQTIQRIRAEYPQIDLLLTPWHISLEGKYQYNHNFAFPFSLYSYLFYLIGLVGAKAVVPGAQGFKYINESAWQNQVVFPTTRERFCHDLKLAFPEIAANILTFDPGDTLTIDREDLQLDRENCKFARTIVDDRACLDFVPTKIGVPLIDSNVENHPLPFLTEQIERQIEVELPQFITTYQNSVFLEHRHWQVIYQLEVIFPDRTQIWSIDFSQPNITAVKGRNPLANLFTSISASCLYALMEKQRDWDYLVCSGEYRTFHKIYAVARHGIVAAENSVPKDPLELRFPSVFIAGKHLDRELSQLVDPHQASLPADEDDNPMIAVGNILLKSQKARHQQTDANELVKQ</sequence>
<dbReference type="PANTHER" id="PTHR43546:SF9">
    <property type="entry name" value="L-ASCORBATE-6-PHOSPHATE LACTONASE ULAG-RELATED"/>
    <property type="match status" value="1"/>
</dbReference>
<reference evidence="3 4" key="1">
    <citation type="submission" date="2018-03" db="EMBL/GenBank/DDBJ databases">
        <title>The ancient ancestry and fast evolution of plastids.</title>
        <authorList>
            <person name="Moore K.R."/>
            <person name="Magnabosco C."/>
            <person name="Momper L."/>
            <person name="Gold D.A."/>
            <person name="Bosak T."/>
            <person name="Fournier G.P."/>
        </authorList>
    </citation>
    <scope>NUCLEOTIDE SEQUENCE [LARGE SCALE GENOMIC DNA]</scope>
    <source>
        <strain evidence="3 4">CCALA 037</strain>
    </source>
</reference>
<dbReference type="SUPFAM" id="SSF56281">
    <property type="entry name" value="Metallo-hydrolase/oxidoreductase"/>
    <property type="match status" value="1"/>
</dbReference>
<protein>
    <recommendedName>
        <fullName evidence="2">Metallo-beta-lactamase domain-containing protein</fullName>
    </recommendedName>
</protein>
<dbReference type="Gene3D" id="3.60.15.10">
    <property type="entry name" value="Ribonuclease Z/Hydroxyacylglutathione hydrolase-like"/>
    <property type="match status" value="1"/>
</dbReference>
<accession>A0A2T1GFR7</accession>
<dbReference type="GO" id="GO:0016787">
    <property type="term" value="F:hydrolase activity"/>
    <property type="evidence" value="ECO:0007669"/>
    <property type="project" value="UniProtKB-KW"/>
</dbReference>
<evidence type="ECO:0000259" key="2">
    <source>
        <dbReference type="Pfam" id="PF12706"/>
    </source>
</evidence>
<dbReference type="InterPro" id="IPR001279">
    <property type="entry name" value="Metallo-B-lactamas"/>
</dbReference>
<evidence type="ECO:0000313" key="4">
    <source>
        <dbReference type="Proteomes" id="UP000238937"/>
    </source>
</evidence>
<feature type="domain" description="Metallo-beta-lactamase" evidence="2">
    <location>
        <begin position="19"/>
        <end position="167"/>
    </location>
</feature>
<gene>
    <name evidence="3" type="ORF">C7B77_11840</name>
</gene>
<dbReference type="EMBL" id="PVWO01000125">
    <property type="protein sequence ID" value="PSB56451.1"/>
    <property type="molecule type" value="Genomic_DNA"/>
</dbReference>
<evidence type="ECO:0000256" key="1">
    <source>
        <dbReference type="ARBA" id="ARBA00022801"/>
    </source>
</evidence>
<proteinExistence type="predicted"/>
<dbReference type="AlphaFoldDB" id="A0A2T1GFR7"/>
<evidence type="ECO:0000313" key="3">
    <source>
        <dbReference type="EMBL" id="PSB56451.1"/>
    </source>
</evidence>
<dbReference type="InterPro" id="IPR036866">
    <property type="entry name" value="RibonucZ/Hydroxyglut_hydro"/>
</dbReference>
<keyword evidence="4" id="KW-1185">Reference proteome</keyword>
<name>A0A2T1GFR7_9CYAN</name>
<dbReference type="RefSeq" id="WP_106304570.1">
    <property type="nucleotide sequence ID" value="NZ_PVWO01000125.1"/>
</dbReference>
<dbReference type="InterPro" id="IPR050114">
    <property type="entry name" value="UPF0173_UPF0282_UlaG_hydrolase"/>
</dbReference>
<organism evidence="3 4">
    <name type="scientific">Chamaesiphon polymorphus CCALA 037</name>
    <dbReference type="NCBI Taxonomy" id="2107692"/>
    <lineage>
        <taxon>Bacteria</taxon>
        <taxon>Bacillati</taxon>
        <taxon>Cyanobacteriota</taxon>
        <taxon>Cyanophyceae</taxon>
        <taxon>Gomontiellales</taxon>
        <taxon>Chamaesiphonaceae</taxon>
        <taxon>Chamaesiphon</taxon>
    </lineage>
</organism>
<comment type="caution">
    <text evidence="3">The sequence shown here is derived from an EMBL/GenBank/DDBJ whole genome shotgun (WGS) entry which is preliminary data.</text>
</comment>